<dbReference type="GO" id="GO:0005506">
    <property type="term" value="F:iron ion binding"/>
    <property type="evidence" value="ECO:0007669"/>
    <property type="project" value="UniProtKB-UniRule"/>
</dbReference>
<feature type="binding site" evidence="7">
    <location>
        <position position="68"/>
    </location>
    <ligand>
        <name>Fe(3+)</name>
        <dbReference type="ChEBI" id="CHEBI:29034"/>
    </ligand>
</feature>
<dbReference type="Gene3D" id="3.20.20.140">
    <property type="entry name" value="Metal-dependent hydrolases"/>
    <property type="match status" value="1"/>
</dbReference>
<evidence type="ECO:0000256" key="6">
    <source>
        <dbReference type="ARBA" id="ARBA00023004"/>
    </source>
</evidence>
<dbReference type="Proteomes" id="UP000237295">
    <property type="component" value="Unassembled WGS sequence"/>
</dbReference>
<feature type="binding site" evidence="7">
    <location>
        <position position="138"/>
    </location>
    <ligand>
        <name>N-formimidoyl-L-glutamate</name>
        <dbReference type="ChEBI" id="CHEBI:58928"/>
    </ligand>
</feature>
<feature type="binding site" evidence="7">
    <location>
        <position position="66"/>
    </location>
    <ligand>
        <name>Fe(3+)</name>
        <dbReference type="ChEBI" id="CHEBI:29034"/>
    </ligand>
</feature>
<evidence type="ECO:0000256" key="4">
    <source>
        <dbReference type="ARBA" id="ARBA00022808"/>
    </source>
</evidence>
<comment type="catalytic activity">
    <reaction evidence="7">
        <text>4-imidazolone-5-propanoate + H2O = N-formimidoyl-L-glutamate</text>
        <dbReference type="Rhea" id="RHEA:23660"/>
        <dbReference type="ChEBI" id="CHEBI:15377"/>
        <dbReference type="ChEBI" id="CHEBI:58928"/>
        <dbReference type="ChEBI" id="CHEBI:77893"/>
        <dbReference type="EC" id="3.5.2.7"/>
    </reaction>
</comment>
<dbReference type="InterPro" id="IPR005920">
    <property type="entry name" value="HutI"/>
</dbReference>
<evidence type="ECO:0000313" key="9">
    <source>
        <dbReference type="EMBL" id="POQ01049.1"/>
    </source>
</evidence>
<keyword evidence="2 7" id="KW-0479">Metal-binding</keyword>
<feature type="binding site" evidence="7">
    <location>
        <position position="68"/>
    </location>
    <ligand>
        <name>Zn(2+)</name>
        <dbReference type="ChEBI" id="CHEBI:29105"/>
    </ligand>
</feature>
<organism evidence="9 10">
    <name type="scientific">Pseudomonas syringae pv. syringae</name>
    <dbReference type="NCBI Taxonomy" id="321"/>
    <lineage>
        <taxon>Bacteria</taxon>
        <taxon>Pseudomonadati</taxon>
        <taxon>Pseudomonadota</taxon>
        <taxon>Gammaproteobacteria</taxon>
        <taxon>Pseudomonadales</taxon>
        <taxon>Pseudomonadaceae</taxon>
        <taxon>Pseudomonas</taxon>
        <taxon>Pseudomonas syringae</taxon>
    </lineage>
</organism>
<proteinExistence type="inferred from homology"/>
<feature type="binding site" evidence="7">
    <location>
        <position position="171"/>
    </location>
    <ligand>
        <name>4-imidazolone-5-propanoate</name>
        <dbReference type="ChEBI" id="CHEBI:77893"/>
    </ligand>
</feature>
<evidence type="ECO:0000256" key="1">
    <source>
        <dbReference type="ARBA" id="ARBA00012864"/>
    </source>
</evidence>
<evidence type="ECO:0000256" key="3">
    <source>
        <dbReference type="ARBA" id="ARBA00022801"/>
    </source>
</evidence>
<feature type="binding site" evidence="7">
    <location>
        <position position="236"/>
    </location>
    <ligand>
        <name>Zn(2+)</name>
        <dbReference type="ChEBI" id="CHEBI:29105"/>
    </ligand>
</feature>
<dbReference type="CDD" id="cd01296">
    <property type="entry name" value="Imidazolone-5PH"/>
    <property type="match status" value="1"/>
</dbReference>
<dbReference type="FunFam" id="3.20.20.140:FF:000007">
    <property type="entry name" value="Imidazolonepropionase"/>
    <property type="match status" value="1"/>
</dbReference>
<comment type="caution">
    <text evidence="9">The sequence shown here is derived from an EMBL/GenBank/DDBJ whole genome shotgun (WGS) entry which is preliminary data.</text>
</comment>
<feature type="binding site" evidence="7">
    <location>
        <position position="313"/>
    </location>
    <ligand>
        <name>N-formimidoyl-L-glutamate</name>
        <dbReference type="ChEBI" id="CHEBI:58928"/>
    </ligand>
</feature>
<sequence length="401" mass="43012">MKTLWKNCHIASMAHGKYSTIEHAAIVTSGALIEWIGPQAELAEPEHDNCIDLGGAWVTPGLIDCHTHTVFGGNRSGEFEQRLQGVSYAEIAAAGGGIASTVRATRAASEDELYASAERRLRHLLKDGVTTVEMKSGYGLDLENERKILRVIRRLGNTQPVTVRATCLAAHALPPEYADRADDYINHICNDMLPALAAEGLVDAVDAFCEYLAFSPAQVEQVFITAGQLALPVKLHAEQLSSLGGSSLAARYKALSADHLEFMTEDDAIAMAAAGTVAVLLPGAFYFLRETQLPPMDALRKHGVPIAISTDLNPGTSPGLSLRLMLNMACTLFRMTPEEALAGVTLNAAKALGMSATHGSLEVGKVADFVAWNIERPADLAYWLGGDLDKRIVRHGVESSI</sequence>
<dbReference type="InterPro" id="IPR011059">
    <property type="entry name" value="Metal-dep_hydrolase_composite"/>
</dbReference>
<dbReference type="PANTHER" id="PTHR42752:SF1">
    <property type="entry name" value="IMIDAZOLONEPROPIONASE-RELATED"/>
    <property type="match status" value="1"/>
</dbReference>
<dbReference type="RefSeq" id="WP_103694743.1">
    <property type="nucleotide sequence ID" value="NZ_NBAQ01000019.1"/>
</dbReference>
<evidence type="ECO:0000256" key="5">
    <source>
        <dbReference type="ARBA" id="ARBA00022833"/>
    </source>
</evidence>
<keyword evidence="5 7" id="KW-0862">Zinc</keyword>
<dbReference type="Pfam" id="PF01979">
    <property type="entry name" value="Amidohydro_1"/>
    <property type="match status" value="1"/>
</dbReference>
<dbReference type="GO" id="GO:0019556">
    <property type="term" value="P:L-histidine catabolic process to glutamate and formamide"/>
    <property type="evidence" value="ECO:0007669"/>
    <property type="project" value="UniProtKB-UniRule"/>
</dbReference>
<feature type="binding site" evidence="7">
    <location>
        <position position="311"/>
    </location>
    <ligand>
        <name>Fe(3+)</name>
        <dbReference type="ChEBI" id="CHEBI:29034"/>
    </ligand>
</feature>
<comment type="subcellular location">
    <subcellularLocation>
        <location evidence="7">Cytoplasm</location>
    </subcellularLocation>
</comment>
<feature type="binding site" evidence="7">
    <location>
        <position position="75"/>
    </location>
    <ligand>
        <name>4-imidazolone-5-propanoate</name>
        <dbReference type="ChEBI" id="CHEBI:77893"/>
    </ligand>
</feature>
<gene>
    <name evidence="7" type="primary">hutI</name>
    <name evidence="9" type="ORF">CXB42_24510</name>
</gene>
<reference evidence="9 10" key="1">
    <citation type="submission" date="2017-03" db="EMBL/GenBank/DDBJ databases">
        <authorList>
            <person name="Hulin M.T."/>
        </authorList>
    </citation>
    <scope>NUCLEOTIDE SEQUENCE [LARGE SCALE GENOMIC DNA]</scope>
    <source>
        <strain evidence="9 10">5264</strain>
    </source>
</reference>
<dbReference type="EMBL" id="NBAQ01000019">
    <property type="protein sequence ID" value="POQ01049.1"/>
    <property type="molecule type" value="Genomic_DNA"/>
</dbReference>
<dbReference type="InterPro" id="IPR032466">
    <property type="entry name" value="Metal_Hydrolase"/>
</dbReference>
<keyword evidence="6 7" id="KW-0408">Iron</keyword>
<dbReference type="GO" id="GO:0005737">
    <property type="term" value="C:cytoplasm"/>
    <property type="evidence" value="ECO:0007669"/>
    <property type="project" value="UniProtKB-SubCell"/>
</dbReference>
<feature type="domain" description="Amidohydrolase-related" evidence="8">
    <location>
        <begin position="57"/>
        <end position="374"/>
    </location>
</feature>
<evidence type="ECO:0000259" key="8">
    <source>
        <dbReference type="Pfam" id="PF01979"/>
    </source>
</evidence>
<feature type="binding site" evidence="7">
    <location>
        <position position="66"/>
    </location>
    <ligand>
        <name>Zn(2+)</name>
        <dbReference type="ChEBI" id="CHEBI:29105"/>
    </ligand>
</feature>
<evidence type="ECO:0000256" key="2">
    <source>
        <dbReference type="ARBA" id="ARBA00022723"/>
    </source>
</evidence>
<dbReference type="AlphaFoldDB" id="A0AAE5VS60"/>
<dbReference type="NCBIfam" id="TIGR01224">
    <property type="entry name" value="hutI"/>
    <property type="match status" value="1"/>
</dbReference>
<comment type="function">
    <text evidence="7">Catalyzes the hydrolytic cleavage of the carbon-nitrogen bond in imidazolone-5-propanoate to yield N-formimidoyl-L-glutamate. It is the third step in the universal histidine degradation pathway.</text>
</comment>
<dbReference type="InterPro" id="IPR006680">
    <property type="entry name" value="Amidohydro-rel"/>
</dbReference>
<dbReference type="HAMAP" id="MF_00372">
    <property type="entry name" value="HutI"/>
    <property type="match status" value="1"/>
</dbReference>
<evidence type="ECO:0000313" key="10">
    <source>
        <dbReference type="Proteomes" id="UP000237295"/>
    </source>
</evidence>
<dbReference type="GO" id="GO:0008270">
    <property type="term" value="F:zinc ion binding"/>
    <property type="evidence" value="ECO:0007669"/>
    <property type="project" value="UniProtKB-UniRule"/>
</dbReference>
<comment type="similarity">
    <text evidence="7">Belongs to the metallo-dependent hydrolases superfamily. HutI family.</text>
</comment>
<evidence type="ECO:0000256" key="7">
    <source>
        <dbReference type="HAMAP-Rule" id="MF_00372"/>
    </source>
</evidence>
<keyword evidence="3 7" id="KW-0378">Hydrolase</keyword>
<dbReference type="SUPFAM" id="SSF51338">
    <property type="entry name" value="Composite domain of metallo-dependent hydrolases"/>
    <property type="match status" value="1"/>
</dbReference>
<feature type="binding site" evidence="7">
    <location>
        <position position="236"/>
    </location>
    <ligand>
        <name>Fe(3+)</name>
        <dbReference type="ChEBI" id="CHEBI:29034"/>
    </ligand>
</feature>
<feature type="binding site" evidence="7">
    <location>
        <position position="311"/>
    </location>
    <ligand>
        <name>Zn(2+)</name>
        <dbReference type="ChEBI" id="CHEBI:29105"/>
    </ligand>
</feature>
<dbReference type="GO" id="GO:0050480">
    <property type="term" value="F:imidazolonepropionase activity"/>
    <property type="evidence" value="ECO:0007669"/>
    <property type="project" value="UniProtKB-UniRule"/>
</dbReference>
<dbReference type="SUPFAM" id="SSF51556">
    <property type="entry name" value="Metallo-dependent hydrolases"/>
    <property type="match status" value="1"/>
</dbReference>
<keyword evidence="7" id="KW-0963">Cytoplasm</keyword>
<accession>A0AAE5VS60</accession>
<keyword evidence="4 7" id="KW-0369">Histidine metabolism</keyword>
<feature type="binding site" evidence="7">
    <location>
        <position position="138"/>
    </location>
    <ligand>
        <name>4-imidazolone-5-propanoate</name>
        <dbReference type="ChEBI" id="CHEBI:77893"/>
    </ligand>
</feature>
<comment type="pathway">
    <text evidence="7">Amino-acid degradation; L-histidine degradation into L-glutamate; N-formimidoyl-L-glutamate from L-histidine: step 3/3.</text>
</comment>
<comment type="cofactor">
    <cofactor evidence="7">
        <name>Zn(2+)</name>
        <dbReference type="ChEBI" id="CHEBI:29105"/>
    </cofactor>
    <cofactor evidence="7">
        <name>Fe(3+)</name>
        <dbReference type="ChEBI" id="CHEBI:29034"/>
    </cofactor>
    <text evidence="7">Binds 1 zinc or iron ion per subunit.</text>
</comment>
<dbReference type="Gene3D" id="2.30.40.10">
    <property type="entry name" value="Urease, subunit C, domain 1"/>
    <property type="match status" value="1"/>
</dbReference>
<protein>
    <recommendedName>
        <fullName evidence="1 7">Imidazolonepropionase</fullName>
        <ecNumber evidence="1 7">3.5.2.7</ecNumber>
    </recommendedName>
    <alternativeName>
        <fullName evidence="7">Imidazolone-5-propionate hydrolase</fullName>
    </alternativeName>
</protein>
<name>A0AAE5VS60_PSESY</name>
<feature type="binding site" evidence="7">
    <location>
        <position position="315"/>
    </location>
    <ligand>
        <name>N-formimidoyl-L-glutamate</name>
        <dbReference type="ChEBI" id="CHEBI:58928"/>
    </ligand>
</feature>
<feature type="binding site" evidence="7">
    <location>
        <position position="239"/>
    </location>
    <ligand>
        <name>4-imidazolone-5-propanoate</name>
        <dbReference type="ChEBI" id="CHEBI:77893"/>
    </ligand>
</feature>
<feature type="binding site" evidence="7">
    <location>
        <position position="316"/>
    </location>
    <ligand>
        <name>4-imidazolone-5-propanoate</name>
        <dbReference type="ChEBI" id="CHEBI:77893"/>
    </ligand>
</feature>
<dbReference type="PANTHER" id="PTHR42752">
    <property type="entry name" value="IMIDAZOLONEPROPIONASE"/>
    <property type="match status" value="1"/>
</dbReference>
<dbReference type="EC" id="3.5.2.7" evidence="1 7"/>